<dbReference type="GO" id="GO:0005634">
    <property type="term" value="C:nucleus"/>
    <property type="evidence" value="ECO:0000318"/>
    <property type="project" value="GO_Central"/>
</dbReference>
<feature type="region of interest" description="Disordered" evidence="1">
    <location>
        <begin position="506"/>
        <end position="527"/>
    </location>
</feature>
<dbReference type="Gene3D" id="1.10.8.60">
    <property type="match status" value="1"/>
</dbReference>
<dbReference type="STRING" id="7719.ENSCINP00000014754"/>
<reference evidence="3" key="3">
    <citation type="submission" date="2025-09" db="UniProtKB">
        <authorList>
            <consortium name="Ensembl"/>
        </authorList>
    </citation>
    <scope>IDENTIFICATION</scope>
</reference>
<protein>
    <submittedName>
        <fullName evidence="3">Uncharacterized LOC100176493</fullName>
    </submittedName>
</protein>
<dbReference type="SUPFAM" id="SSF52540">
    <property type="entry name" value="P-loop containing nucleoside triphosphate hydrolases"/>
    <property type="match status" value="1"/>
</dbReference>
<dbReference type="Pfam" id="PF00004">
    <property type="entry name" value="AAA"/>
    <property type="match status" value="1"/>
</dbReference>
<proteinExistence type="predicted"/>
<evidence type="ECO:0000256" key="1">
    <source>
        <dbReference type="SAM" id="MobiDB-lite"/>
    </source>
</evidence>
<dbReference type="Proteomes" id="UP000008144">
    <property type="component" value="Unassembled WGS sequence"/>
</dbReference>
<dbReference type="PANTHER" id="PTHR23389">
    <property type="entry name" value="CHROMOSOME TRANSMISSION FIDELITY FACTOR 18"/>
    <property type="match status" value="1"/>
</dbReference>
<dbReference type="GO" id="GO:0016887">
    <property type="term" value="F:ATP hydrolysis activity"/>
    <property type="evidence" value="ECO:0007669"/>
    <property type="project" value="InterPro"/>
</dbReference>
<dbReference type="GO" id="GO:0005524">
    <property type="term" value="F:ATP binding"/>
    <property type="evidence" value="ECO:0007669"/>
    <property type="project" value="InterPro"/>
</dbReference>
<dbReference type="InterPro" id="IPR027417">
    <property type="entry name" value="P-loop_NTPase"/>
</dbReference>
<reference evidence="4" key="1">
    <citation type="journal article" date="2002" name="Science">
        <title>The draft genome of Ciona intestinalis: insights into chordate and vertebrate origins.</title>
        <authorList>
            <person name="Dehal P."/>
            <person name="Satou Y."/>
            <person name="Campbell R.K."/>
            <person name="Chapman J."/>
            <person name="Degnan B."/>
            <person name="De Tomaso A."/>
            <person name="Davidson B."/>
            <person name="Di Gregorio A."/>
            <person name="Gelpke M."/>
            <person name="Goodstein D.M."/>
            <person name="Harafuji N."/>
            <person name="Hastings K.E."/>
            <person name="Ho I."/>
            <person name="Hotta K."/>
            <person name="Huang W."/>
            <person name="Kawashima T."/>
            <person name="Lemaire P."/>
            <person name="Martinez D."/>
            <person name="Meinertzhagen I.A."/>
            <person name="Necula S."/>
            <person name="Nonaka M."/>
            <person name="Putnam N."/>
            <person name="Rash S."/>
            <person name="Saiga H."/>
            <person name="Satake M."/>
            <person name="Terry A."/>
            <person name="Yamada L."/>
            <person name="Wang H.G."/>
            <person name="Awazu S."/>
            <person name="Azumi K."/>
            <person name="Boore J."/>
            <person name="Branno M."/>
            <person name="Chin-Bow S."/>
            <person name="DeSantis R."/>
            <person name="Doyle S."/>
            <person name="Francino P."/>
            <person name="Keys D.N."/>
            <person name="Haga S."/>
            <person name="Hayashi H."/>
            <person name="Hino K."/>
            <person name="Imai K.S."/>
            <person name="Inaba K."/>
            <person name="Kano S."/>
            <person name="Kobayashi K."/>
            <person name="Kobayashi M."/>
            <person name="Lee B.I."/>
            <person name="Makabe K.W."/>
            <person name="Manohar C."/>
            <person name="Matassi G."/>
            <person name="Medina M."/>
            <person name="Mochizuki Y."/>
            <person name="Mount S."/>
            <person name="Morishita T."/>
            <person name="Miura S."/>
            <person name="Nakayama A."/>
            <person name="Nishizaka S."/>
            <person name="Nomoto H."/>
            <person name="Ohta F."/>
            <person name="Oishi K."/>
            <person name="Rigoutsos I."/>
            <person name="Sano M."/>
            <person name="Sasaki A."/>
            <person name="Sasakura Y."/>
            <person name="Shoguchi E."/>
            <person name="Shin-i T."/>
            <person name="Spagnuolo A."/>
            <person name="Stainier D."/>
            <person name="Suzuki M.M."/>
            <person name="Tassy O."/>
            <person name="Takatori N."/>
            <person name="Tokuoka M."/>
            <person name="Yagi K."/>
            <person name="Yoshizaki F."/>
            <person name="Wada S."/>
            <person name="Zhang C."/>
            <person name="Hyatt P.D."/>
            <person name="Larimer F."/>
            <person name="Detter C."/>
            <person name="Doggett N."/>
            <person name="Glavina T."/>
            <person name="Hawkins T."/>
            <person name="Richardson P."/>
            <person name="Lucas S."/>
            <person name="Kohara Y."/>
            <person name="Levine M."/>
            <person name="Satoh N."/>
            <person name="Rokhsar D.S."/>
        </authorList>
    </citation>
    <scope>NUCLEOTIDE SEQUENCE [LARGE SCALE GENOMIC DNA]</scope>
</reference>
<name>F6YRY7_CIOIN</name>
<sequence length="844" mass="95112">MDSFVVKKNCTEELLNNGRIGKKNLKLKSLSTDKKKRKAKNVNPQPTNADLTKCLVNKTPDVISFEDFLEEKVICKYKSQDVVKEVDVIESVACTDRKTIRKRKKIRSSNSPSKKKRRKSDNDVICITDLVDIKPATNGNKTSTTNDKIGKTTKKKARNVQIVQQNKTKHEVSVKDKVICCNASNAAKPLSSSTTTIDTSNLNTAQQGVVSWCDKHQATTPDEYTCNKKGLGNLTSWLTKWRERIEKEKRYILKQSKKLEQMNKKKNGKLKYSDDEDFQLSDDEDWEEDNTLCNSYLITGPAGCGKTSALYVCAQQAGFKILELNASNDRSSKQVMTKFQEATQSYLVSGNSQLNKGKSEARNQLSNFFIKKSKESTTSCITETHMDKDKNSLIFLDEVDAVLDTDKGFWSSVCSIINTSKRPIVLTADSTSAVEPSVLEKCLVVKLKKPKTKDICDTLQTIAKAESLSLNNDDLKAVVTTLNHDPRGCINSMQFWTSFSTNNFTSNAGQGSKSRKTKRKRQKSVKNNTEPINMFSKVLGISEKLAKTSCSSFQECLFKLSNLDEVSFSCVEDIMSHCYQHYLPCYISMNYHQLLRIYSPPSNCRLKIHVPHCSNPLPALYDDIDDDLVSLAYRGVKSSKVTAGSVSAVTDGKESKEKINPEKNEKDPQNLATDLSDLHSLCEYLDIVTLCDQLQQSDVLCSVLNNRKLKDGVSDETDQTDDVRYATLNRQHEMRAALQLRGLHKAMSQIHELQTSSTPAEFTYQQSPAYSTKRYSKVLCTLYEDGLSRSGIYTDYLPALRGISRVAEHEKRSKFSRRFCHYLDSQFSQTEILMLGSEFEEVPI</sequence>
<keyword evidence="4" id="KW-1185">Reference proteome</keyword>
<feature type="compositionally biased region" description="Basic and acidic residues" evidence="1">
    <location>
        <begin position="651"/>
        <end position="668"/>
    </location>
</feature>
<dbReference type="InterPro" id="IPR003959">
    <property type="entry name" value="ATPase_AAA_core"/>
</dbReference>
<dbReference type="Ensembl" id="ENSCINT00000014754.3">
    <property type="protein sequence ID" value="ENSCINP00000014754.3"/>
    <property type="gene ID" value="ENSCING00000007193.3"/>
</dbReference>
<evidence type="ECO:0000313" key="3">
    <source>
        <dbReference type="Ensembl" id="ENSCINP00000014754.3"/>
    </source>
</evidence>
<organism evidence="3 4">
    <name type="scientific">Ciona intestinalis</name>
    <name type="common">Transparent sea squirt</name>
    <name type="synonym">Ascidia intestinalis</name>
    <dbReference type="NCBI Taxonomy" id="7719"/>
    <lineage>
        <taxon>Eukaryota</taxon>
        <taxon>Metazoa</taxon>
        <taxon>Chordata</taxon>
        <taxon>Tunicata</taxon>
        <taxon>Ascidiacea</taxon>
        <taxon>Phlebobranchia</taxon>
        <taxon>Cionidae</taxon>
        <taxon>Ciona</taxon>
    </lineage>
</organism>
<gene>
    <name evidence="3" type="primary">LOC100176493</name>
</gene>
<dbReference type="SMART" id="SM00382">
    <property type="entry name" value="AAA"/>
    <property type="match status" value="1"/>
</dbReference>
<feature type="region of interest" description="Disordered" evidence="1">
    <location>
        <begin position="137"/>
        <end position="156"/>
    </location>
</feature>
<feature type="compositionally biased region" description="Basic residues" evidence="1">
    <location>
        <begin position="513"/>
        <end position="524"/>
    </location>
</feature>
<evidence type="ECO:0000313" key="4">
    <source>
        <dbReference type="Proteomes" id="UP000008144"/>
    </source>
</evidence>
<dbReference type="AlphaFoldDB" id="F6YRY7"/>
<dbReference type="PANTHER" id="PTHR23389:SF21">
    <property type="entry name" value="ATPASE FAMILY AAA DOMAIN-CONTAINING PROTEIN 5"/>
    <property type="match status" value="1"/>
</dbReference>
<dbReference type="GeneTree" id="ENSGT00940000153469"/>
<dbReference type="HOGENOM" id="CLU_337367_0_0_1"/>
<dbReference type="InterPro" id="IPR003593">
    <property type="entry name" value="AAA+_ATPase"/>
</dbReference>
<accession>F6YRY7</accession>
<reference evidence="3" key="2">
    <citation type="submission" date="2025-08" db="UniProtKB">
        <authorList>
            <consortium name="Ensembl"/>
        </authorList>
    </citation>
    <scope>IDENTIFICATION</scope>
</reference>
<dbReference type="InParanoid" id="F6YRY7"/>
<feature type="compositionally biased region" description="Polar residues" evidence="1">
    <location>
        <begin position="137"/>
        <end position="147"/>
    </location>
</feature>
<feature type="region of interest" description="Disordered" evidence="1">
    <location>
        <begin position="647"/>
        <end position="670"/>
    </location>
</feature>
<evidence type="ECO:0000259" key="2">
    <source>
        <dbReference type="SMART" id="SM00382"/>
    </source>
</evidence>
<dbReference type="Gene3D" id="3.40.50.300">
    <property type="entry name" value="P-loop containing nucleotide triphosphate hydrolases"/>
    <property type="match status" value="1"/>
</dbReference>
<feature type="domain" description="AAA+ ATPase" evidence="2">
    <location>
        <begin position="292"/>
        <end position="449"/>
    </location>
</feature>
<dbReference type="GO" id="GO:0003677">
    <property type="term" value="F:DNA binding"/>
    <property type="evidence" value="ECO:0000318"/>
    <property type="project" value="GO_Central"/>
</dbReference>
<dbReference type="GO" id="GO:0061860">
    <property type="term" value="F:DNA clamp unloader activity"/>
    <property type="evidence" value="ECO:0000318"/>
    <property type="project" value="GO_Central"/>
</dbReference>